<dbReference type="InterPro" id="IPR036457">
    <property type="entry name" value="PPM-type-like_dom_sf"/>
</dbReference>
<dbReference type="InterPro" id="IPR015655">
    <property type="entry name" value="PP2C"/>
</dbReference>
<dbReference type="EMBL" id="KD133105">
    <property type="protein sequence ID" value="EMS58404.1"/>
    <property type="molecule type" value="Genomic_DNA"/>
</dbReference>
<dbReference type="SUPFAM" id="SSF81606">
    <property type="entry name" value="PP2C-like"/>
    <property type="match status" value="1"/>
</dbReference>
<dbReference type="Gene3D" id="3.60.40.10">
    <property type="entry name" value="PPM-type phosphatase domain"/>
    <property type="match status" value="2"/>
</dbReference>
<proteinExistence type="inferred from homology"/>
<dbReference type="eggNOG" id="KOG4197">
    <property type="taxonomic scope" value="Eukaryota"/>
</dbReference>
<dbReference type="InterPro" id="IPR001932">
    <property type="entry name" value="PPM-type_phosphatase-like_dom"/>
</dbReference>
<protein>
    <recommendedName>
        <fullName evidence="4">protein-serine/threonine phosphatase</fullName>
        <ecNumber evidence="4">3.1.3.16</ecNumber>
    </recommendedName>
</protein>
<comment type="catalytic activity">
    <reaction evidence="11">
        <text>O-phospho-L-threonyl-[protein] + H2O = L-threonyl-[protein] + phosphate</text>
        <dbReference type="Rhea" id="RHEA:47004"/>
        <dbReference type="Rhea" id="RHEA-COMP:11060"/>
        <dbReference type="Rhea" id="RHEA-COMP:11605"/>
        <dbReference type="ChEBI" id="CHEBI:15377"/>
        <dbReference type="ChEBI" id="CHEBI:30013"/>
        <dbReference type="ChEBI" id="CHEBI:43474"/>
        <dbReference type="ChEBI" id="CHEBI:61977"/>
        <dbReference type="EC" id="3.1.3.16"/>
    </reaction>
</comment>
<evidence type="ECO:0000256" key="4">
    <source>
        <dbReference type="ARBA" id="ARBA00013081"/>
    </source>
</evidence>
<evidence type="ECO:0000256" key="2">
    <source>
        <dbReference type="ARBA" id="ARBA00001946"/>
    </source>
</evidence>
<organism evidence="12">
    <name type="scientific">Triticum urartu</name>
    <name type="common">Red wild einkorn</name>
    <name type="synonym">Crithodium urartu</name>
    <dbReference type="NCBI Taxonomy" id="4572"/>
    <lineage>
        <taxon>Eukaryota</taxon>
        <taxon>Viridiplantae</taxon>
        <taxon>Streptophyta</taxon>
        <taxon>Embryophyta</taxon>
        <taxon>Tracheophyta</taxon>
        <taxon>Spermatophyta</taxon>
        <taxon>Magnoliopsida</taxon>
        <taxon>Liliopsida</taxon>
        <taxon>Poales</taxon>
        <taxon>Poaceae</taxon>
        <taxon>BOP clade</taxon>
        <taxon>Pooideae</taxon>
        <taxon>Triticodae</taxon>
        <taxon>Triticeae</taxon>
        <taxon>Triticinae</taxon>
        <taxon>Triticum</taxon>
    </lineage>
</organism>
<evidence type="ECO:0000256" key="1">
    <source>
        <dbReference type="ARBA" id="ARBA00001936"/>
    </source>
</evidence>
<comment type="similarity">
    <text evidence="3">Belongs to the PP2C family.</text>
</comment>
<gene>
    <name evidence="12" type="ORF">TRIUR3_10017</name>
</gene>
<evidence type="ECO:0000256" key="11">
    <source>
        <dbReference type="ARBA" id="ARBA00048336"/>
    </source>
</evidence>
<evidence type="ECO:0000256" key="10">
    <source>
        <dbReference type="ARBA" id="ARBA00047761"/>
    </source>
</evidence>
<sequence>MATALTLPSPLAFSGAVDTSRLGLRHPSSSSSIVDATTTWMSPSSTEQTWPPGDPRTFVGAGVPRHVTSPHRALLSAEGSARCAVCLGLALGLRSHTELRPHAAGEFSMAAAQANLVMEDQAQVLASPSATLVGVYDGHGGPDASRFLRSALFPHVQRFAREQGGVTAEAIRRAFGAAEEDFLHEVRMEVSSHNPDDAQIVVHTRGAWRIKGIIQGIANRLVRSALKEATKKREVSVHDLRTIERGVRRHFHDDISVVVVYLDRHRGRRQTRVVDSSSNCTSAPVDIYSSSSSIQSVQPHVVALKDEMLASGFVGPDPHVYSFLMARFVEAGDGAKAVELHQELQDKLGGEAVLDGIVYGSLMKAYFLRGAGMGRSRRLRLFVLVDLHISESEAGEI</sequence>
<keyword evidence="6" id="KW-0378">Hydrolase</keyword>
<dbReference type="GO" id="GO:0004722">
    <property type="term" value="F:protein serine/threonine phosphatase activity"/>
    <property type="evidence" value="ECO:0007669"/>
    <property type="project" value="UniProtKB-EC"/>
</dbReference>
<evidence type="ECO:0000313" key="12">
    <source>
        <dbReference type="EMBL" id="EMS58404.1"/>
    </source>
</evidence>
<evidence type="ECO:0000256" key="3">
    <source>
        <dbReference type="ARBA" id="ARBA00006702"/>
    </source>
</evidence>
<name>M8ACV8_TRIUA</name>
<keyword evidence="5" id="KW-0479">Metal-binding</keyword>
<dbReference type="EC" id="3.1.3.16" evidence="4"/>
<dbReference type="InterPro" id="IPR000222">
    <property type="entry name" value="PP2C_BS"/>
</dbReference>
<comment type="cofactor">
    <cofactor evidence="2">
        <name>Mg(2+)</name>
        <dbReference type="ChEBI" id="CHEBI:18420"/>
    </cofactor>
</comment>
<dbReference type="InterPro" id="IPR011990">
    <property type="entry name" value="TPR-like_helical_dom_sf"/>
</dbReference>
<dbReference type="Gene3D" id="1.25.40.10">
    <property type="entry name" value="Tetratricopeptide repeat domain"/>
    <property type="match status" value="1"/>
</dbReference>
<dbReference type="PROSITE" id="PS51746">
    <property type="entry name" value="PPM_2"/>
    <property type="match status" value="1"/>
</dbReference>
<evidence type="ECO:0000256" key="7">
    <source>
        <dbReference type="ARBA" id="ARBA00022842"/>
    </source>
</evidence>
<reference evidence="12" key="1">
    <citation type="journal article" date="2013" name="Nature">
        <title>Draft genome of the wheat A-genome progenitor Triticum urartu.</title>
        <authorList>
            <person name="Ling H.Q."/>
            <person name="Zhao S."/>
            <person name="Liu D."/>
            <person name="Wang J."/>
            <person name="Sun H."/>
            <person name="Zhang C."/>
            <person name="Fan H."/>
            <person name="Li D."/>
            <person name="Dong L."/>
            <person name="Tao Y."/>
            <person name="Gao C."/>
            <person name="Wu H."/>
            <person name="Li Y."/>
            <person name="Cui Y."/>
            <person name="Guo X."/>
            <person name="Zheng S."/>
            <person name="Wang B."/>
            <person name="Yu K."/>
            <person name="Liang Q."/>
            <person name="Yang W."/>
            <person name="Lou X."/>
            <person name="Chen J."/>
            <person name="Feng M."/>
            <person name="Jian J."/>
            <person name="Zhang X."/>
            <person name="Luo G."/>
            <person name="Jiang Y."/>
            <person name="Liu J."/>
            <person name="Wang Z."/>
            <person name="Sha Y."/>
            <person name="Zhang B."/>
            <person name="Wu H."/>
            <person name="Tang D."/>
            <person name="Shen Q."/>
            <person name="Xue P."/>
            <person name="Zou S."/>
            <person name="Wang X."/>
            <person name="Liu X."/>
            <person name="Wang F."/>
            <person name="Yang Y."/>
            <person name="An X."/>
            <person name="Dong Z."/>
            <person name="Zhang K."/>
            <person name="Zhang X."/>
            <person name="Luo M.C."/>
            <person name="Dvorak J."/>
            <person name="Tong Y."/>
            <person name="Wang J."/>
            <person name="Yang H."/>
            <person name="Li Z."/>
            <person name="Wang D."/>
            <person name="Zhang A."/>
            <person name="Wang J."/>
        </authorList>
    </citation>
    <scope>NUCLEOTIDE SEQUENCE</scope>
</reference>
<dbReference type="STRING" id="4572.M8ACV8"/>
<accession>M8ACV8</accession>
<evidence type="ECO:0000256" key="6">
    <source>
        <dbReference type="ARBA" id="ARBA00022801"/>
    </source>
</evidence>
<comment type="cofactor">
    <cofactor evidence="1">
        <name>Mn(2+)</name>
        <dbReference type="ChEBI" id="CHEBI:29035"/>
    </cofactor>
</comment>
<dbReference type="GO" id="GO:0046872">
    <property type="term" value="F:metal ion binding"/>
    <property type="evidence" value="ECO:0007669"/>
    <property type="project" value="UniProtKB-KW"/>
</dbReference>
<dbReference type="PANTHER" id="PTHR47992">
    <property type="entry name" value="PROTEIN PHOSPHATASE"/>
    <property type="match status" value="1"/>
</dbReference>
<keyword evidence="7" id="KW-0460">Magnesium</keyword>
<evidence type="ECO:0000256" key="5">
    <source>
        <dbReference type="ARBA" id="ARBA00022723"/>
    </source>
</evidence>
<dbReference type="AlphaFoldDB" id="M8ACV8"/>
<evidence type="ECO:0000256" key="8">
    <source>
        <dbReference type="ARBA" id="ARBA00022912"/>
    </source>
</evidence>
<comment type="catalytic activity">
    <reaction evidence="10">
        <text>O-phospho-L-seryl-[protein] + H2O = L-seryl-[protein] + phosphate</text>
        <dbReference type="Rhea" id="RHEA:20629"/>
        <dbReference type="Rhea" id="RHEA-COMP:9863"/>
        <dbReference type="Rhea" id="RHEA-COMP:11604"/>
        <dbReference type="ChEBI" id="CHEBI:15377"/>
        <dbReference type="ChEBI" id="CHEBI:29999"/>
        <dbReference type="ChEBI" id="CHEBI:43474"/>
        <dbReference type="ChEBI" id="CHEBI:83421"/>
        <dbReference type="EC" id="3.1.3.16"/>
    </reaction>
</comment>
<evidence type="ECO:0000256" key="9">
    <source>
        <dbReference type="ARBA" id="ARBA00023211"/>
    </source>
</evidence>
<dbReference type="PROSITE" id="PS01032">
    <property type="entry name" value="PPM_1"/>
    <property type="match status" value="1"/>
</dbReference>
<keyword evidence="8" id="KW-0904">Protein phosphatase</keyword>
<dbReference type="eggNOG" id="KOG0700">
    <property type="taxonomic scope" value="Eukaryota"/>
</dbReference>
<keyword evidence="9" id="KW-0464">Manganese</keyword>